<dbReference type="EMBL" id="CP030850">
    <property type="protein sequence ID" value="AXE17718.1"/>
    <property type="molecule type" value="Genomic_DNA"/>
</dbReference>
<proteinExistence type="predicted"/>
<gene>
    <name evidence="3" type="ORF">DR864_08210</name>
</gene>
<feature type="signal peptide" evidence="2">
    <location>
        <begin position="1"/>
        <end position="22"/>
    </location>
</feature>
<feature type="chain" id="PRO_5017046834" evidence="2">
    <location>
        <begin position="23"/>
        <end position="359"/>
    </location>
</feature>
<evidence type="ECO:0000256" key="1">
    <source>
        <dbReference type="SAM" id="MobiDB-lite"/>
    </source>
</evidence>
<accession>A0A344TGE7</accession>
<organism evidence="3 4">
    <name type="scientific">Runella rosea</name>
    <dbReference type="NCBI Taxonomy" id="2259595"/>
    <lineage>
        <taxon>Bacteria</taxon>
        <taxon>Pseudomonadati</taxon>
        <taxon>Bacteroidota</taxon>
        <taxon>Cytophagia</taxon>
        <taxon>Cytophagales</taxon>
        <taxon>Spirosomataceae</taxon>
        <taxon>Runella</taxon>
    </lineage>
</organism>
<dbReference type="OrthoDB" id="1141916at2"/>
<keyword evidence="4" id="KW-1185">Reference proteome</keyword>
<dbReference type="Proteomes" id="UP000251993">
    <property type="component" value="Chromosome"/>
</dbReference>
<reference evidence="3 4" key="1">
    <citation type="submission" date="2018-07" db="EMBL/GenBank/DDBJ databases">
        <title>Genome sequencing of Runella.</title>
        <authorList>
            <person name="Baek M.-G."/>
            <person name="Yi H."/>
        </authorList>
    </citation>
    <scope>NUCLEOTIDE SEQUENCE [LARGE SCALE GENOMIC DNA]</scope>
    <source>
        <strain evidence="3 4">HYN0085</strain>
    </source>
</reference>
<dbReference type="RefSeq" id="WP_114066503.1">
    <property type="nucleotide sequence ID" value="NZ_CP030850.1"/>
</dbReference>
<evidence type="ECO:0000313" key="3">
    <source>
        <dbReference type="EMBL" id="AXE17718.1"/>
    </source>
</evidence>
<feature type="region of interest" description="Disordered" evidence="1">
    <location>
        <begin position="122"/>
        <end position="194"/>
    </location>
</feature>
<feature type="compositionally biased region" description="Basic and acidic residues" evidence="1">
    <location>
        <begin position="137"/>
        <end position="150"/>
    </location>
</feature>
<dbReference type="AlphaFoldDB" id="A0A344TGE7"/>
<keyword evidence="2" id="KW-0732">Signal</keyword>
<sequence>MKRWSSLLGSAALVALSMSTQAQEKDTKGVNPLSVREINDADVMMKRTLWRRLDLREKQNQPMFSVGNEITKYIMDAVKAGLLEAYVDADMTKKMTSTDFSKALQMPNQGQTLTEDEIKAGFGTDNAAQGGDVWGDAAKKDPKAPAKADDGWGTPAPKKETQPVDDGWGTPAPKKKTTTKGKKGQVAKVPVKPQVDSTEIKRKMAEEAAAIAAAEAQKMEENQFFPKDVPILEMKEDWIFDRKRSRLIYDIQTITIVLPSELNPGGIEKPIATFRYKDLDKLFRSDPKKFIWFNEYNTAQHKNLADAFDLRLFSGRIIKTSNPKDQDLITIYGGEKEALWKSIQLENELMELEHGLWEY</sequence>
<feature type="compositionally biased region" description="Basic residues" evidence="1">
    <location>
        <begin position="173"/>
        <end position="185"/>
    </location>
</feature>
<dbReference type="InterPro" id="IPR019847">
    <property type="entry name" value="Gliding_motility_assoc_GldN"/>
</dbReference>
<evidence type="ECO:0000256" key="2">
    <source>
        <dbReference type="SAM" id="SignalP"/>
    </source>
</evidence>
<protein>
    <submittedName>
        <fullName evidence="3">Gliding motility protein GldN</fullName>
    </submittedName>
</protein>
<evidence type="ECO:0000313" key="4">
    <source>
        <dbReference type="Proteomes" id="UP000251993"/>
    </source>
</evidence>
<dbReference type="KEGG" id="run:DR864_08210"/>
<dbReference type="Pfam" id="PF19841">
    <property type="entry name" value="GldN"/>
    <property type="match status" value="1"/>
</dbReference>
<name>A0A344TGE7_9BACT</name>
<dbReference type="NCBIfam" id="TIGR03523">
    <property type="entry name" value="GldN"/>
    <property type="match status" value="1"/>
</dbReference>